<proteinExistence type="predicted"/>
<dbReference type="InterPro" id="IPR012340">
    <property type="entry name" value="NA-bd_OB-fold"/>
</dbReference>
<evidence type="ECO:0000259" key="2">
    <source>
        <dbReference type="Pfam" id="PF21473"/>
    </source>
</evidence>
<evidence type="ECO:0000313" key="4">
    <source>
        <dbReference type="Proteomes" id="UP000509448"/>
    </source>
</evidence>
<reference evidence="3 4" key="1">
    <citation type="journal article" date="2019" name="ISME J.">
        <title>Isolation and characterization of a thermophilic sulfur- and iron-reducing thaumarchaeote from a terrestrial acidic hot spring.</title>
        <authorList>
            <person name="Kato S."/>
            <person name="Itoh T."/>
            <person name="Yuki M."/>
            <person name="Nagamori M."/>
            <person name="Ohnishi M."/>
            <person name="Uematsu K."/>
            <person name="Suzuki K."/>
            <person name="Takashina T."/>
            <person name="Ohkuma M."/>
        </authorList>
    </citation>
    <scope>NUCLEOTIDE SEQUENCE [LARGE SCALE GENOMIC DNA]</scope>
    <source>
        <strain evidence="3 4">NAS-02</strain>
    </source>
</reference>
<dbReference type="GeneID" id="55584551"/>
<dbReference type="CDD" id="cd04491">
    <property type="entry name" value="SoSSB_OBF"/>
    <property type="match status" value="1"/>
</dbReference>
<sequence>MQRDFNRFNEPVDVKIGELKPSSRSVNVTGKVVSKGSVREVSSGRDGSSHRVAEVLLGDETGSIYLTLWDEDIDKVDVGSAVSLKNGYVNIFRGHMRLNVGRYGTLEVLDTPFEGEVNTDNNLSDKEYEDRPPRRGGGGGRRFNRF</sequence>
<accession>A0A4P2VC37</accession>
<dbReference type="SUPFAM" id="SSF50249">
    <property type="entry name" value="Nucleic acid-binding proteins"/>
    <property type="match status" value="1"/>
</dbReference>
<gene>
    <name evidence="3" type="ORF">NAS2_0737</name>
</gene>
<organism evidence="3 4">
    <name type="scientific">Conexivisphaera calida</name>
    <dbReference type="NCBI Taxonomy" id="1874277"/>
    <lineage>
        <taxon>Archaea</taxon>
        <taxon>Nitrososphaerota</taxon>
        <taxon>Conexivisphaeria</taxon>
        <taxon>Conexivisphaerales</taxon>
        <taxon>Conexivisphaeraceae</taxon>
        <taxon>Conexivisphaera</taxon>
    </lineage>
</organism>
<dbReference type="KEGG" id="ccai:NAS2_0737"/>
<dbReference type="InterPro" id="IPR048970">
    <property type="entry name" value="OB_Ssb-like"/>
</dbReference>
<dbReference type="AlphaFoldDB" id="A0A4P2VC37"/>
<dbReference type="Pfam" id="PF21473">
    <property type="entry name" value="OB_Ssb-like"/>
    <property type="match status" value="1"/>
</dbReference>
<dbReference type="EMBL" id="AP018732">
    <property type="protein sequence ID" value="BBE42126.1"/>
    <property type="molecule type" value="Genomic_DNA"/>
</dbReference>
<dbReference type="PANTHER" id="PTHR31472:SF5">
    <property type="entry name" value="OS05G0244600 PROTEIN"/>
    <property type="match status" value="1"/>
</dbReference>
<dbReference type="Gene3D" id="2.40.50.140">
    <property type="entry name" value="Nucleic acid-binding proteins"/>
    <property type="match status" value="1"/>
</dbReference>
<keyword evidence="4" id="KW-1185">Reference proteome</keyword>
<feature type="domain" description="Single-stranded DNA binding protein Ssb-like OB fold" evidence="2">
    <location>
        <begin position="19"/>
        <end position="108"/>
    </location>
</feature>
<dbReference type="PANTHER" id="PTHR31472">
    <property type="entry name" value="OS05G0244600 PROTEIN"/>
    <property type="match status" value="1"/>
</dbReference>
<feature type="compositionally biased region" description="Gly residues" evidence="1">
    <location>
        <begin position="135"/>
        <end position="146"/>
    </location>
</feature>
<name>A0A4P2VC37_9ARCH</name>
<evidence type="ECO:0000313" key="3">
    <source>
        <dbReference type="EMBL" id="BBE42126.1"/>
    </source>
</evidence>
<protein>
    <submittedName>
        <fullName evidence="3">Single-stranded DNA binding protein</fullName>
    </submittedName>
</protein>
<feature type="region of interest" description="Disordered" evidence="1">
    <location>
        <begin position="115"/>
        <end position="146"/>
    </location>
</feature>
<feature type="compositionally biased region" description="Basic and acidic residues" evidence="1">
    <location>
        <begin position="123"/>
        <end position="133"/>
    </location>
</feature>
<dbReference type="Proteomes" id="UP000509448">
    <property type="component" value="Chromosome"/>
</dbReference>
<evidence type="ECO:0000256" key="1">
    <source>
        <dbReference type="SAM" id="MobiDB-lite"/>
    </source>
</evidence>
<dbReference type="RefSeq" id="WP_232085611.1">
    <property type="nucleotide sequence ID" value="NZ_AP018732.1"/>
</dbReference>